<gene>
    <name evidence="2" type="ORF">HNR30_005582</name>
</gene>
<sequence length="186" mass="21080">MNVDWTKELYDQLDWHWTRHLRPRLDGLTDAEYLWEPAGGCWNIRRRDQVPEGRAVFGPGDWVIDFVHPEPSPPPVTTIAWRMAHVIVGVFGTRTARHFGGPETGYDTHPYAGTAKEALEQLDRAYAGWAEGVRSLDADGLAEPCREAEPLFPDAPRAALVLHINREAIHHGAEIALLRDLYLRRS</sequence>
<name>A0A7W0HT07_9ACTN</name>
<protein>
    <recommendedName>
        <fullName evidence="1">DinB-like domain-containing protein</fullName>
    </recommendedName>
</protein>
<dbReference type="Gene3D" id="1.20.120.450">
    <property type="entry name" value="dinb family like domain"/>
    <property type="match status" value="1"/>
</dbReference>
<dbReference type="Pfam" id="PF12867">
    <property type="entry name" value="DinB_2"/>
    <property type="match status" value="1"/>
</dbReference>
<dbReference type="InterPro" id="IPR034660">
    <property type="entry name" value="DinB/YfiT-like"/>
</dbReference>
<keyword evidence="3" id="KW-1185">Reference proteome</keyword>
<comment type="caution">
    <text evidence="2">The sequence shown here is derived from an EMBL/GenBank/DDBJ whole genome shotgun (WGS) entry which is preliminary data.</text>
</comment>
<dbReference type="SUPFAM" id="SSF109854">
    <property type="entry name" value="DinB/YfiT-like putative metalloenzymes"/>
    <property type="match status" value="2"/>
</dbReference>
<dbReference type="InterPro" id="IPR024775">
    <property type="entry name" value="DinB-like"/>
</dbReference>
<evidence type="ECO:0000259" key="1">
    <source>
        <dbReference type="Pfam" id="PF12867"/>
    </source>
</evidence>
<dbReference type="RefSeq" id="WP_181612935.1">
    <property type="nucleotide sequence ID" value="NZ_BAABAM010000005.1"/>
</dbReference>
<organism evidence="2 3">
    <name type="scientific">Nonomuraea soli</name>
    <dbReference type="NCBI Taxonomy" id="1032476"/>
    <lineage>
        <taxon>Bacteria</taxon>
        <taxon>Bacillati</taxon>
        <taxon>Actinomycetota</taxon>
        <taxon>Actinomycetes</taxon>
        <taxon>Streptosporangiales</taxon>
        <taxon>Streptosporangiaceae</taxon>
        <taxon>Nonomuraea</taxon>
    </lineage>
</organism>
<evidence type="ECO:0000313" key="3">
    <source>
        <dbReference type="Proteomes" id="UP000530928"/>
    </source>
</evidence>
<dbReference type="EMBL" id="JACDUR010000005">
    <property type="protein sequence ID" value="MBA2894221.1"/>
    <property type="molecule type" value="Genomic_DNA"/>
</dbReference>
<feature type="domain" description="DinB-like" evidence="1">
    <location>
        <begin position="12"/>
        <end position="175"/>
    </location>
</feature>
<reference evidence="2 3" key="1">
    <citation type="submission" date="2020-07" db="EMBL/GenBank/DDBJ databases">
        <title>Genomic Encyclopedia of Type Strains, Phase IV (KMG-IV): sequencing the most valuable type-strain genomes for metagenomic binning, comparative biology and taxonomic classification.</title>
        <authorList>
            <person name="Goeker M."/>
        </authorList>
    </citation>
    <scope>NUCLEOTIDE SEQUENCE [LARGE SCALE GENOMIC DNA]</scope>
    <source>
        <strain evidence="2 3">DSM 45533</strain>
    </source>
</reference>
<dbReference type="AlphaFoldDB" id="A0A7W0HT07"/>
<dbReference type="Proteomes" id="UP000530928">
    <property type="component" value="Unassembled WGS sequence"/>
</dbReference>
<proteinExistence type="predicted"/>
<evidence type="ECO:0000313" key="2">
    <source>
        <dbReference type="EMBL" id="MBA2894221.1"/>
    </source>
</evidence>
<accession>A0A7W0HT07</accession>